<comment type="caution">
    <text evidence="2">The sequence shown here is derived from an EMBL/GenBank/DDBJ whole genome shotgun (WGS) entry which is preliminary data.</text>
</comment>
<dbReference type="AlphaFoldDB" id="A0A398CZE5"/>
<feature type="transmembrane region" description="Helical" evidence="1">
    <location>
        <begin position="12"/>
        <end position="28"/>
    </location>
</feature>
<sequence>MENIGQQASYVVLWLLLVAMCSILLFVLKEMNRLKRELQIQWTAFMANDTISKSPVVLFGSSDIWLFIDHKHPHNDIHIQKARQACKGHRMLIVLIGPQWKANALQKKLQDQTIWVDEKGKLAQLFRVTHFPQAITIGNDFRYQSLKWTEEGMSDEGSTAGVR</sequence>
<proteinExistence type="predicted"/>
<reference evidence="2 3" key="1">
    <citation type="submission" date="2018-09" db="EMBL/GenBank/DDBJ databases">
        <title>Cohnella cavernae sp. nov., isolated from a karst cave.</title>
        <authorList>
            <person name="Zhu H."/>
        </authorList>
    </citation>
    <scope>NUCLEOTIDE SEQUENCE [LARGE SCALE GENOMIC DNA]</scope>
    <source>
        <strain evidence="2 3">K2E09-144</strain>
    </source>
</reference>
<keyword evidence="1" id="KW-0472">Membrane</keyword>
<keyword evidence="3" id="KW-1185">Reference proteome</keyword>
<dbReference type="Proteomes" id="UP000266340">
    <property type="component" value="Unassembled WGS sequence"/>
</dbReference>
<gene>
    <name evidence="2" type="ORF">D3H35_01520</name>
</gene>
<accession>A0A398CZE5</accession>
<organism evidence="2 3">
    <name type="scientific">Cohnella faecalis</name>
    <dbReference type="NCBI Taxonomy" id="2315694"/>
    <lineage>
        <taxon>Bacteria</taxon>
        <taxon>Bacillati</taxon>
        <taxon>Bacillota</taxon>
        <taxon>Bacilli</taxon>
        <taxon>Bacillales</taxon>
        <taxon>Paenibacillaceae</taxon>
        <taxon>Cohnella</taxon>
    </lineage>
</organism>
<keyword evidence="1" id="KW-1133">Transmembrane helix</keyword>
<protein>
    <submittedName>
        <fullName evidence="2">Uncharacterized protein</fullName>
    </submittedName>
</protein>
<evidence type="ECO:0000256" key="1">
    <source>
        <dbReference type="SAM" id="Phobius"/>
    </source>
</evidence>
<evidence type="ECO:0000313" key="3">
    <source>
        <dbReference type="Proteomes" id="UP000266340"/>
    </source>
</evidence>
<dbReference type="RefSeq" id="WP_119147459.1">
    <property type="nucleotide sequence ID" value="NZ_JBHSOV010000005.1"/>
</dbReference>
<dbReference type="EMBL" id="QXJM01000014">
    <property type="protein sequence ID" value="RIE05227.1"/>
    <property type="molecule type" value="Genomic_DNA"/>
</dbReference>
<name>A0A398CZE5_9BACL</name>
<evidence type="ECO:0000313" key="2">
    <source>
        <dbReference type="EMBL" id="RIE05227.1"/>
    </source>
</evidence>
<keyword evidence="1" id="KW-0812">Transmembrane</keyword>